<protein>
    <submittedName>
        <fullName evidence="18">TonB-dependent receptor</fullName>
    </submittedName>
</protein>
<keyword evidence="3 11" id="KW-0813">Transport</keyword>
<proteinExistence type="inferred from homology"/>
<feature type="chain" id="PRO_5037656227" evidence="15">
    <location>
        <begin position="28"/>
        <end position="641"/>
    </location>
</feature>
<accession>A0A923MPQ1</accession>
<keyword evidence="8 11" id="KW-0472">Membrane</keyword>
<feature type="domain" description="TonB-dependent receptor plug" evidence="17">
    <location>
        <begin position="46"/>
        <end position="154"/>
    </location>
</feature>
<feature type="signal peptide" evidence="15">
    <location>
        <begin position="1"/>
        <end position="27"/>
    </location>
</feature>
<dbReference type="GO" id="GO:0044718">
    <property type="term" value="P:siderophore transmembrane transport"/>
    <property type="evidence" value="ECO:0007669"/>
    <property type="project" value="TreeGrafter"/>
</dbReference>
<evidence type="ECO:0000256" key="7">
    <source>
        <dbReference type="ARBA" id="ARBA00023077"/>
    </source>
</evidence>
<keyword evidence="9 18" id="KW-0675">Receptor</keyword>
<evidence type="ECO:0000313" key="18">
    <source>
        <dbReference type="EMBL" id="MBC5783215.1"/>
    </source>
</evidence>
<feature type="domain" description="TonB-dependent receptor-like beta-barrel" evidence="16">
    <location>
        <begin position="217"/>
        <end position="605"/>
    </location>
</feature>
<evidence type="ECO:0000256" key="14">
    <source>
        <dbReference type="SAM" id="MobiDB-lite"/>
    </source>
</evidence>
<dbReference type="PANTHER" id="PTHR30069:SF27">
    <property type="entry name" value="BLL4766 PROTEIN"/>
    <property type="match status" value="1"/>
</dbReference>
<evidence type="ECO:0000256" key="15">
    <source>
        <dbReference type="SAM" id="SignalP"/>
    </source>
</evidence>
<evidence type="ECO:0000256" key="6">
    <source>
        <dbReference type="ARBA" id="ARBA00022729"/>
    </source>
</evidence>
<keyword evidence="7 13" id="KW-0798">TonB box</keyword>
<keyword evidence="19" id="KW-1185">Reference proteome</keyword>
<dbReference type="InterPro" id="IPR039426">
    <property type="entry name" value="TonB-dep_rcpt-like"/>
</dbReference>
<dbReference type="InterPro" id="IPR037066">
    <property type="entry name" value="Plug_dom_sf"/>
</dbReference>
<evidence type="ECO:0000313" key="19">
    <source>
        <dbReference type="Proteomes" id="UP000608513"/>
    </source>
</evidence>
<dbReference type="EMBL" id="JACORT010000003">
    <property type="protein sequence ID" value="MBC5783215.1"/>
    <property type="molecule type" value="Genomic_DNA"/>
</dbReference>
<comment type="similarity">
    <text evidence="2 11 13">Belongs to the TonB-dependent receptor family.</text>
</comment>
<sequence length="641" mass="69135">MTKTVHPPRARACLAAAVASLSILPLAAQTLPETRVTATRFSEPASTLPLGVSVITADQIRAAGATTVNDAIVRLLGVPGRLDLSNGNDTSFDLRGFGATADANQVVILDGLRLSEGDLAAPRLAGIPIESIERIEVLRGSGAVLYGEGATGGVIVITTRSGAGKQRSSGGTAYAAAGSEHLRELRASGTVVTPNGFAIDADAQKRKSDGFRQNAASDQEAGSVTGQWSDDWLRLGARVARDDLDARLPGSLTPAQYAADPTQSNTPNDHGSIRNERAQVFAQADVGNWQLAFDAGQRDKEVRSEFGGFAADYDVAAHNYSVRGRHQAKIGNVTNILVLGVDRNDWARTNNSFGADTRSEATALFAKDDVVFATGTRASFGARTEKIHKDGGGVVLDDRQHAWELGLSHPIATDWTAWFRVGHSYRLPNADEFSFMRPDEPLRPQESTDTEAGARWTYGAGRLEGRLYHSALKDEIGFDPDAPRTFFGANVNFDPTRREGVELDWNHSLTAALGLQVNAAVRRATFRSGPYQGKDVPLVPREALAVRADWVPVAGHRLNAGVNWVGSQFVDYQNACRIPSHVTADARYAWQFHRNAEFALGVTNLFDRQFYTQAFGCFGGEIVGIYPEAGRQFTASVRVQF</sequence>
<gene>
    <name evidence="18" type="ORF">H8N03_09690</name>
</gene>
<dbReference type="RefSeq" id="WP_187075957.1">
    <property type="nucleotide sequence ID" value="NZ_JACORT010000003.1"/>
</dbReference>
<keyword evidence="4 11" id="KW-1134">Transmembrane beta strand</keyword>
<evidence type="ECO:0000256" key="4">
    <source>
        <dbReference type="ARBA" id="ARBA00022452"/>
    </source>
</evidence>
<dbReference type="InterPro" id="IPR010917">
    <property type="entry name" value="TonB_rcpt_CS"/>
</dbReference>
<evidence type="ECO:0000256" key="12">
    <source>
        <dbReference type="PROSITE-ProRule" id="PRU10144"/>
    </source>
</evidence>
<keyword evidence="5 11" id="KW-0812">Transmembrane</keyword>
<feature type="short sequence motif" description="TonB C-terminal box" evidence="12">
    <location>
        <begin position="624"/>
        <end position="641"/>
    </location>
</feature>
<dbReference type="Proteomes" id="UP000608513">
    <property type="component" value="Unassembled WGS sequence"/>
</dbReference>
<evidence type="ECO:0000256" key="5">
    <source>
        <dbReference type="ARBA" id="ARBA00022692"/>
    </source>
</evidence>
<name>A0A923MPQ1_9BURK</name>
<dbReference type="GO" id="GO:0015344">
    <property type="term" value="F:siderophore uptake transmembrane transporter activity"/>
    <property type="evidence" value="ECO:0007669"/>
    <property type="project" value="TreeGrafter"/>
</dbReference>
<evidence type="ECO:0000259" key="16">
    <source>
        <dbReference type="Pfam" id="PF00593"/>
    </source>
</evidence>
<dbReference type="InterPro" id="IPR012910">
    <property type="entry name" value="Plug_dom"/>
</dbReference>
<dbReference type="SUPFAM" id="SSF56935">
    <property type="entry name" value="Porins"/>
    <property type="match status" value="1"/>
</dbReference>
<dbReference type="InterPro" id="IPR000531">
    <property type="entry name" value="Beta-barrel_TonB"/>
</dbReference>
<dbReference type="AlphaFoldDB" id="A0A923MPQ1"/>
<feature type="region of interest" description="Disordered" evidence="14">
    <location>
        <begin position="250"/>
        <end position="270"/>
    </location>
</feature>
<dbReference type="Gene3D" id="2.170.130.10">
    <property type="entry name" value="TonB-dependent receptor, plug domain"/>
    <property type="match status" value="1"/>
</dbReference>
<evidence type="ECO:0000256" key="9">
    <source>
        <dbReference type="ARBA" id="ARBA00023170"/>
    </source>
</evidence>
<evidence type="ECO:0000256" key="1">
    <source>
        <dbReference type="ARBA" id="ARBA00004571"/>
    </source>
</evidence>
<evidence type="ECO:0000256" key="13">
    <source>
        <dbReference type="RuleBase" id="RU003357"/>
    </source>
</evidence>
<keyword evidence="10 11" id="KW-0998">Cell outer membrane</keyword>
<evidence type="ECO:0000256" key="10">
    <source>
        <dbReference type="ARBA" id="ARBA00023237"/>
    </source>
</evidence>
<evidence type="ECO:0000256" key="8">
    <source>
        <dbReference type="ARBA" id="ARBA00023136"/>
    </source>
</evidence>
<comment type="subcellular location">
    <subcellularLocation>
        <location evidence="1 11">Cell outer membrane</location>
        <topology evidence="1 11">Multi-pass membrane protein</topology>
    </subcellularLocation>
</comment>
<organism evidence="18 19">
    <name type="scientific">Ramlibacter cellulosilyticus</name>
    <dbReference type="NCBI Taxonomy" id="2764187"/>
    <lineage>
        <taxon>Bacteria</taxon>
        <taxon>Pseudomonadati</taxon>
        <taxon>Pseudomonadota</taxon>
        <taxon>Betaproteobacteria</taxon>
        <taxon>Burkholderiales</taxon>
        <taxon>Comamonadaceae</taxon>
        <taxon>Ramlibacter</taxon>
    </lineage>
</organism>
<dbReference type="PANTHER" id="PTHR30069">
    <property type="entry name" value="TONB-DEPENDENT OUTER MEMBRANE RECEPTOR"/>
    <property type="match status" value="1"/>
</dbReference>
<reference evidence="18" key="1">
    <citation type="submission" date="2020-08" db="EMBL/GenBank/DDBJ databases">
        <title>Ramlibacter sp. USB13 16S ribosomal RNA gene genome sequencing and assembly.</title>
        <authorList>
            <person name="Kang M."/>
        </authorList>
    </citation>
    <scope>NUCLEOTIDE SEQUENCE</scope>
    <source>
        <strain evidence="18">USB13</strain>
    </source>
</reference>
<dbReference type="PROSITE" id="PS52016">
    <property type="entry name" value="TONB_DEPENDENT_REC_3"/>
    <property type="match status" value="1"/>
</dbReference>
<evidence type="ECO:0000259" key="17">
    <source>
        <dbReference type="Pfam" id="PF07715"/>
    </source>
</evidence>
<evidence type="ECO:0000256" key="2">
    <source>
        <dbReference type="ARBA" id="ARBA00009810"/>
    </source>
</evidence>
<dbReference type="PROSITE" id="PS01156">
    <property type="entry name" value="TONB_DEPENDENT_REC_2"/>
    <property type="match status" value="1"/>
</dbReference>
<dbReference type="InterPro" id="IPR036942">
    <property type="entry name" value="Beta-barrel_TonB_sf"/>
</dbReference>
<dbReference type="Pfam" id="PF07715">
    <property type="entry name" value="Plug"/>
    <property type="match status" value="1"/>
</dbReference>
<keyword evidence="6 15" id="KW-0732">Signal</keyword>
<dbReference type="GO" id="GO:0009279">
    <property type="term" value="C:cell outer membrane"/>
    <property type="evidence" value="ECO:0007669"/>
    <property type="project" value="UniProtKB-SubCell"/>
</dbReference>
<dbReference type="Gene3D" id="2.40.170.20">
    <property type="entry name" value="TonB-dependent receptor, beta-barrel domain"/>
    <property type="match status" value="1"/>
</dbReference>
<dbReference type="Pfam" id="PF00593">
    <property type="entry name" value="TonB_dep_Rec_b-barrel"/>
    <property type="match status" value="1"/>
</dbReference>
<evidence type="ECO:0000256" key="3">
    <source>
        <dbReference type="ARBA" id="ARBA00022448"/>
    </source>
</evidence>
<dbReference type="CDD" id="cd01347">
    <property type="entry name" value="ligand_gated_channel"/>
    <property type="match status" value="1"/>
</dbReference>
<comment type="caution">
    <text evidence="18">The sequence shown here is derived from an EMBL/GenBank/DDBJ whole genome shotgun (WGS) entry which is preliminary data.</text>
</comment>
<evidence type="ECO:0000256" key="11">
    <source>
        <dbReference type="PROSITE-ProRule" id="PRU01360"/>
    </source>
</evidence>